<dbReference type="Proteomes" id="UP001213721">
    <property type="component" value="Chromosome"/>
</dbReference>
<organism evidence="1 2">
    <name type="scientific">Aeromonas allosaccharophila</name>
    <dbReference type="NCBI Taxonomy" id="656"/>
    <lineage>
        <taxon>Bacteria</taxon>
        <taxon>Pseudomonadati</taxon>
        <taxon>Pseudomonadota</taxon>
        <taxon>Gammaproteobacteria</taxon>
        <taxon>Aeromonadales</taxon>
        <taxon>Aeromonadaceae</taxon>
        <taxon>Aeromonas</taxon>
    </lineage>
</organism>
<dbReference type="RefSeq" id="WP_270795532.1">
    <property type="nucleotide sequence ID" value="NZ_CP118988.1"/>
</dbReference>
<gene>
    <name evidence="1" type="ORF">PYU98_06260</name>
</gene>
<dbReference type="EMBL" id="CP118988">
    <property type="protein sequence ID" value="WED77824.1"/>
    <property type="molecule type" value="Genomic_DNA"/>
</dbReference>
<proteinExistence type="predicted"/>
<evidence type="ECO:0000313" key="1">
    <source>
        <dbReference type="EMBL" id="WED77824.1"/>
    </source>
</evidence>
<accession>A0AAX3NUJ5</accession>
<name>A0AAX3NUJ5_9GAMM</name>
<sequence>MPEIVDSINLNQRGIRFISNFLGLPININPISAKSIFLEIINKDKQHILNRRSFNSLGLAQDSDIDEARVINWVSNECIDISLFDWIDTKNNRLCIYVWSYIRLLNKSSFRNVQGTASLNRSDILNTKAQSLGGQYFYEEIVNIESLPKDNKARKESIIDFFDLVNFNVLQKKRLLAQLKLKWMHSTDKNDIFNWANKNNQQWAWNYLFKDSHPIWFINNNQPDNYLNGIVTTFDLLNDDPDKRELLISKMKSAWSQKAYRDKNNGKKAVSIVLSEDIIKKLDFICENTDRRKNEIVTRLIREEYDKIKEGGR</sequence>
<evidence type="ECO:0000313" key="2">
    <source>
        <dbReference type="Proteomes" id="UP001213721"/>
    </source>
</evidence>
<evidence type="ECO:0008006" key="3">
    <source>
        <dbReference type="Google" id="ProtNLM"/>
    </source>
</evidence>
<protein>
    <recommendedName>
        <fullName evidence="3">CopG family transcriptional regulator</fullName>
    </recommendedName>
</protein>
<reference evidence="1" key="1">
    <citation type="submission" date="2023-02" db="EMBL/GenBank/DDBJ databases">
        <title>The sequence of Aeromonas allosaccharophila K520.</title>
        <authorList>
            <person name="Luo X."/>
        </authorList>
    </citation>
    <scope>NUCLEOTIDE SEQUENCE</scope>
    <source>
        <strain evidence="1">K520</strain>
    </source>
</reference>
<dbReference type="AlphaFoldDB" id="A0AAX3NUJ5"/>